<gene>
    <name evidence="3" type="ORF">ACFPFW_17755</name>
</gene>
<accession>A0ABV9Z5M1</accession>
<keyword evidence="1" id="KW-0732">Signal</keyword>
<evidence type="ECO:0000259" key="2">
    <source>
        <dbReference type="SMART" id="SM00849"/>
    </source>
</evidence>
<sequence>MNRRAVLTLLASPILALTAGTGWVRGQSGRNPYYSGPVSDHFDGQRFFNPNTNVDKTASELARFLLGTPREDWPKAWPSPFPQDKPPAEVRDGVRVTLIGHASYLIQTGGVNILCDPIFSERASPFTFAGPKRVNAPGIAFADLPKIHAVLVSHNHYDHMDTATLARLVRRDNPRVIAPLGNDTILKAAIPNISVEAHDWGDRVEFAPGVVVTLVATAHWSARGLGDRRKALWASFVIETPKGRIYHVGDTGYAEDANFTAHGKTYGPFRLALLPIGAYEPRWFMQTNHMNPEEAVMAFQRLGAEQAIGHHWGTFRLTAEAVDAPEKALADARAKYGLAETQFQAFRPGQVLEI</sequence>
<feature type="signal peptide" evidence="1">
    <location>
        <begin position="1"/>
        <end position="19"/>
    </location>
</feature>
<evidence type="ECO:0000256" key="1">
    <source>
        <dbReference type="SAM" id="SignalP"/>
    </source>
</evidence>
<dbReference type="PANTHER" id="PTHR15032">
    <property type="entry name" value="N-ACYL-PHOSPHATIDYLETHANOLAMINE-HYDROLYZING PHOSPHOLIPASE D"/>
    <property type="match status" value="1"/>
</dbReference>
<proteinExistence type="predicted"/>
<dbReference type="EMBL" id="JBHSJF010000008">
    <property type="protein sequence ID" value="MFC5069864.1"/>
    <property type="molecule type" value="Genomic_DNA"/>
</dbReference>
<name>A0ABV9Z5M1_9HYPH</name>
<dbReference type="RefSeq" id="WP_114957822.1">
    <property type="nucleotide sequence ID" value="NZ_JBHSJF010000008.1"/>
</dbReference>
<dbReference type="PANTHER" id="PTHR15032:SF4">
    <property type="entry name" value="N-ACYL-PHOSPHATIDYLETHANOLAMINE-HYDROLYZING PHOSPHOLIPASE D"/>
    <property type="match status" value="1"/>
</dbReference>
<dbReference type="Gene3D" id="3.60.15.10">
    <property type="entry name" value="Ribonuclease Z/Hydroxyacylglutathione hydrolase-like"/>
    <property type="match status" value="1"/>
</dbReference>
<dbReference type="InterPro" id="IPR001279">
    <property type="entry name" value="Metallo-B-lactamas"/>
</dbReference>
<dbReference type="Proteomes" id="UP001595796">
    <property type="component" value="Unassembled WGS sequence"/>
</dbReference>
<dbReference type="InterPro" id="IPR036866">
    <property type="entry name" value="RibonucZ/Hydroxyglut_hydro"/>
</dbReference>
<protein>
    <submittedName>
        <fullName evidence="3">MBL fold metallo-hydrolase</fullName>
    </submittedName>
</protein>
<reference evidence="4" key="1">
    <citation type="journal article" date="2019" name="Int. J. Syst. Evol. Microbiol.">
        <title>The Global Catalogue of Microorganisms (GCM) 10K type strain sequencing project: providing services to taxonomists for standard genome sequencing and annotation.</title>
        <authorList>
            <consortium name="The Broad Institute Genomics Platform"/>
            <consortium name="The Broad Institute Genome Sequencing Center for Infectious Disease"/>
            <person name="Wu L."/>
            <person name="Ma J."/>
        </authorList>
    </citation>
    <scope>NUCLEOTIDE SEQUENCE [LARGE SCALE GENOMIC DNA]</scope>
    <source>
        <strain evidence="4">CGMCC 1.16444</strain>
    </source>
</reference>
<dbReference type="SUPFAM" id="SSF56281">
    <property type="entry name" value="Metallo-hydrolase/oxidoreductase"/>
    <property type="match status" value="1"/>
</dbReference>
<dbReference type="SMART" id="SM00849">
    <property type="entry name" value="Lactamase_B"/>
    <property type="match status" value="1"/>
</dbReference>
<dbReference type="Pfam" id="PF12706">
    <property type="entry name" value="Lactamase_B_2"/>
    <property type="match status" value="1"/>
</dbReference>
<feature type="domain" description="Metallo-beta-lactamase" evidence="2">
    <location>
        <begin position="100"/>
        <end position="289"/>
    </location>
</feature>
<keyword evidence="4" id="KW-1185">Reference proteome</keyword>
<evidence type="ECO:0000313" key="3">
    <source>
        <dbReference type="EMBL" id="MFC5069864.1"/>
    </source>
</evidence>
<organism evidence="3 4">
    <name type="scientific">Flaviflagellibacter deserti</name>
    <dbReference type="NCBI Taxonomy" id="2267266"/>
    <lineage>
        <taxon>Bacteria</taxon>
        <taxon>Pseudomonadati</taxon>
        <taxon>Pseudomonadota</taxon>
        <taxon>Alphaproteobacteria</taxon>
        <taxon>Hyphomicrobiales</taxon>
        <taxon>Flaviflagellibacter</taxon>
    </lineage>
</organism>
<evidence type="ECO:0000313" key="4">
    <source>
        <dbReference type="Proteomes" id="UP001595796"/>
    </source>
</evidence>
<comment type="caution">
    <text evidence="3">The sequence shown here is derived from an EMBL/GenBank/DDBJ whole genome shotgun (WGS) entry which is preliminary data.</text>
</comment>
<feature type="chain" id="PRO_5045496106" evidence="1">
    <location>
        <begin position="20"/>
        <end position="354"/>
    </location>
</feature>